<dbReference type="InterPro" id="IPR003000">
    <property type="entry name" value="Sirtuin"/>
</dbReference>
<name>A0A5C3QXT6_9AGAR</name>
<dbReference type="Proteomes" id="UP000305067">
    <property type="component" value="Unassembled WGS sequence"/>
</dbReference>
<dbReference type="GO" id="GO:0017136">
    <property type="term" value="F:histone deacetylase activity, NAD-dependent"/>
    <property type="evidence" value="ECO:0007669"/>
    <property type="project" value="TreeGrafter"/>
</dbReference>
<evidence type="ECO:0000256" key="5">
    <source>
        <dbReference type="ARBA" id="ARBA00023128"/>
    </source>
</evidence>
<dbReference type="OrthoDB" id="424302at2759"/>
<keyword evidence="5" id="KW-0496">Mitochondrion</keyword>
<comment type="caution">
    <text evidence="6">Lacks conserved residue(s) required for the propagation of feature annotation.</text>
</comment>
<reference evidence="8 9" key="1">
    <citation type="journal article" date="2019" name="Nat. Ecol. Evol.">
        <title>Megaphylogeny resolves global patterns of mushroom evolution.</title>
        <authorList>
            <person name="Varga T."/>
            <person name="Krizsan K."/>
            <person name="Foldi C."/>
            <person name="Dima B."/>
            <person name="Sanchez-Garcia M."/>
            <person name="Sanchez-Ramirez S."/>
            <person name="Szollosi G.J."/>
            <person name="Szarkandi J.G."/>
            <person name="Papp V."/>
            <person name="Albert L."/>
            <person name="Andreopoulos W."/>
            <person name="Angelini C."/>
            <person name="Antonin V."/>
            <person name="Barry K.W."/>
            <person name="Bougher N.L."/>
            <person name="Buchanan P."/>
            <person name="Buyck B."/>
            <person name="Bense V."/>
            <person name="Catcheside P."/>
            <person name="Chovatia M."/>
            <person name="Cooper J."/>
            <person name="Damon W."/>
            <person name="Desjardin D."/>
            <person name="Finy P."/>
            <person name="Geml J."/>
            <person name="Haridas S."/>
            <person name="Hughes K."/>
            <person name="Justo A."/>
            <person name="Karasinski D."/>
            <person name="Kautmanova I."/>
            <person name="Kiss B."/>
            <person name="Kocsube S."/>
            <person name="Kotiranta H."/>
            <person name="LaButti K.M."/>
            <person name="Lechner B.E."/>
            <person name="Liimatainen K."/>
            <person name="Lipzen A."/>
            <person name="Lukacs Z."/>
            <person name="Mihaltcheva S."/>
            <person name="Morgado L.N."/>
            <person name="Niskanen T."/>
            <person name="Noordeloos M.E."/>
            <person name="Ohm R.A."/>
            <person name="Ortiz-Santana B."/>
            <person name="Ovrebo C."/>
            <person name="Racz N."/>
            <person name="Riley R."/>
            <person name="Savchenko A."/>
            <person name="Shiryaev A."/>
            <person name="Soop K."/>
            <person name="Spirin V."/>
            <person name="Szebenyi C."/>
            <person name="Tomsovsky M."/>
            <person name="Tulloss R.E."/>
            <person name="Uehling J."/>
            <person name="Grigoriev I.V."/>
            <person name="Vagvolgyi C."/>
            <person name="Papp T."/>
            <person name="Martin F.M."/>
            <person name="Miettinen O."/>
            <person name="Hibbett D.S."/>
            <person name="Nagy L.G."/>
        </authorList>
    </citation>
    <scope>NUCLEOTIDE SEQUENCE [LARGE SCALE GENOMIC DNA]</scope>
    <source>
        <strain evidence="8 9">CBS 309.79</strain>
    </source>
</reference>
<protein>
    <submittedName>
        <fullName evidence="8">DHS-like NAD/FAD-binding domain-containing protein</fullName>
    </submittedName>
</protein>
<evidence type="ECO:0000256" key="3">
    <source>
        <dbReference type="ARBA" id="ARBA00022679"/>
    </source>
</evidence>
<proteinExistence type="inferred from homology"/>
<gene>
    <name evidence="8" type="ORF">BDV98DRAFT_542857</name>
</gene>
<evidence type="ECO:0000256" key="4">
    <source>
        <dbReference type="ARBA" id="ARBA00023027"/>
    </source>
</evidence>
<organism evidence="8 9">
    <name type="scientific">Pterulicium gracile</name>
    <dbReference type="NCBI Taxonomy" id="1884261"/>
    <lineage>
        <taxon>Eukaryota</taxon>
        <taxon>Fungi</taxon>
        <taxon>Dikarya</taxon>
        <taxon>Basidiomycota</taxon>
        <taxon>Agaricomycotina</taxon>
        <taxon>Agaricomycetes</taxon>
        <taxon>Agaricomycetidae</taxon>
        <taxon>Agaricales</taxon>
        <taxon>Pleurotineae</taxon>
        <taxon>Pterulaceae</taxon>
        <taxon>Pterulicium</taxon>
    </lineage>
</organism>
<dbReference type="PANTHER" id="PTHR11085:SF10">
    <property type="entry name" value="NAD-DEPENDENT PROTEIN DEACYLASE SIRTUIN-5, MITOCHONDRIAL-RELATED"/>
    <property type="match status" value="1"/>
</dbReference>
<dbReference type="Gene3D" id="3.30.1600.10">
    <property type="entry name" value="SIR2/SIRT2 'Small Domain"/>
    <property type="match status" value="1"/>
</dbReference>
<keyword evidence="4" id="KW-0520">NAD</keyword>
<feature type="domain" description="Deacetylase sirtuin-type" evidence="7">
    <location>
        <begin position="18"/>
        <end position="327"/>
    </location>
</feature>
<dbReference type="GO" id="GO:0070403">
    <property type="term" value="F:NAD+ binding"/>
    <property type="evidence" value="ECO:0007669"/>
    <property type="project" value="InterPro"/>
</dbReference>
<dbReference type="Pfam" id="PF02146">
    <property type="entry name" value="SIR2"/>
    <property type="match status" value="1"/>
</dbReference>
<evidence type="ECO:0000313" key="9">
    <source>
        <dbReference type="Proteomes" id="UP000305067"/>
    </source>
</evidence>
<dbReference type="InterPro" id="IPR026590">
    <property type="entry name" value="Ssirtuin_cat_dom"/>
</dbReference>
<dbReference type="InterPro" id="IPR029035">
    <property type="entry name" value="DHS-like_NAD/FAD-binding_dom"/>
</dbReference>
<dbReference type="EMBL" id="ML178817">
    <property type="protein sequence ID" value="TFL05219.1"/>
    <property type="molecule type" value="Genomic_DNA"/>
</dbReference>
<dbReference type="GO" id="GO:0005739">
    <property type="term" value="C:mitochondrion"/>
    <property type="evidence" value="ECO:0007669"/>
    <property type="project" value="UniProtKB-SubCell"/>
</dbReference>
<dbReference type="PROSITE" id="PS50305">
    <property type="entry name" value="SIRTUIN"/>
    <property type="match status" value="1"/>
</dbReference>
<comment type="similarity">
    <text evidence="2">Belongs to the sirtuin family. Class I subfamily.</text>
</comment>
<evidence type="ECO:0000313" key="8">
    <source>
        <dbReference type="EMBL" id="TFL05219.1"/>
    </source>
</evidence>
<dbReference type="PANTHER" id="PTHR11085">
    <property type="entry name" value="NAD-DEPENDENT PROTEIN DEACYLASE SIRTUIN-5, MITOCHONDRIAL-RELATED"/>
    <property type="match status" value="1"/>
</dbReference>
<dbReference type="AlphaFoldDB" id="A0A5C3QXT6"/>
<keyword evidence="3" id="KW-0808">Transferase</keyword>
<evidence type="ECO:0000256" key="6">
    <source>
        <dbReference type="PROSITE-ProRule" id="PRU00236"/>
    </source>
</evidence>
<dbReference type="InterPro" id="IPR026591">
    <property type="entry name" value="Sirtuin_cat_small_dom_sf"/>
</dbReference>
<dbReference type="SUPFAM" id="SSF52467">
    <property type="entry name" value="DHS-like NAD/FAD-binding domain"/>
    <property type="match status" value="1"/>
</dbReference>
<dbReference type="InterPro" id="IPR050134">
    <property type="entry name" value="NAD-dep_sirtuin_deacylases"/>
</dbReference>
<comment type="subcellular location">
    <subcellularLocation>
        <location evidence="1">Mitochondrion</location>
    </subcellularLocation>
</comment>
<dbReference type="Gene3D" id="3.40.50.1220">
    <property type="entry name" value="TPP-binding domain"/>
    <property type="match status" value="1"/>
</dbReference>
<keyword evidence="9" id="KW-1185">Reference proteome</keyword>
<evidence type="ECO:0000256" key="2">
    <source>
        <dbReference type="ARBA" id="ARBA00006924"/>
    </source>
</evidence>
<accession>A0A5C3QXT6</accession>
<sequence length="373" mass="42032">MRVSVPSIPHVVLPNRPRIPPAEAIERLTNFLRPTKNVSVLTGAGVSVDSGIRAYRGKDGRYMNPNYQPIFYHELMDRTEKGFKFRQRYWLRSYLGYPPIRDAQPNRTHYAIAALQYSGNVSQLITQNVDALHNKAASSFWSDSEIARHILQLHGTLHRVRCSSGHKVDRETFQEMLSISNPYWKQFVDDMDERGEKPRTNPDGDVALEGVSYDEYKVPSCPECHDEGRGNSAFKPEVVFFGESIPELDRDASFKHVDSSDRLLVIGTTLATYSAFRLVKRALEQRKPVLVLNVGPTRADDLPGLEKIEVPTSLVLREVVRELTGQKAAEDPVLAQLLNSGVYMPPFDYEEYRDESGIEPGEVVTPTTSTVGV</sequence>
<evidence type="ECO:0000259" key="7">
    <source>
        <dbReference type="PROSITE" id="PS50305"/>
    </source>
</evidence>
<dbReference type="STRING" id="1884261.A0A5C3QXT6"/>
<evidence type="ECO:0000256" key="1">
    <source>
        <dbReference type="ARBA" id="ARBA00004173"/>
    </source>
</evidence>